<dbReference type="GO" id="GO:0003995">
    <property type="term" value="F:acyl-CoA dehydrogenase activity"/>
    <property type="evidence" value="ECO:0007669"/>
    <property type="project" value="TreeGrafter"/>
</dbReference>
<feature type="domain" description="Acyl-CoA dehydrogenase/oxidase N-terminal" evidence="2">
    <location>
        <begin position="13"/>
        <end position="82"/>
    </location>
</feature>
<evidence type="ECO:0000259" key="3">
    <source>
        <dbReference type="Pfam" id="PF08028"/>
    </source>
</evidence>
<dbReference type="Gene3D" id="2.40.110.10">
    <property type="entry name" value="Butyryl-CoA Dehydrogenase, subunit A, domain 2"/>
    <property type="match status" value="1"/>
</dbReference>
<dbReference type="InterPro" id="IPR036250">
    <property type="entry name" value="AcylCo_DH-like_C"/>
</dbReference>
<protein>
    <recommendedName>
        <fullName evidence="5">Acyl-CoA dehydrogenase C-terminal domain-containing protein</fullName>
    </recommendedName>
</protein>
<dbReference type="InterPro" id="IPR037069">
    <property type="entry name" value="AcylCoA_DH/ox_N_sf"/>
</dbReference>
<dbReference type="SUPFAM" id="SSF47203">
    <property type="entry name" value="Acyl-CoA dehydrogenase C-terminal domain-like"/>
    <property type="match status" value="1"/>
</dbReference>
<reference evidence="4" key="1">
    <citation type="submission" date="2018-05" db="EMBL/GenBank/DDBJ databases">
        <authorList>
            <person name="Lanie J.A."/>
            <person name="Ng W.-L."/>
            <person name="Kazmierczak K.M."/>
            <person name="Andrzejewski T.M."/>
            <person name="Davidsen T.M."/>
            <person name="Wayne K.J."/>
            <person name="Tettelin H."/>
            <person name="Glass J.I."/>
            <person name="Rusch D."/>
            <person name="Podicherti R."/>
            <person name="Tsui H.-C.T."/>
            <person name="Winkler M.E."/>
        </authorList>
    </citation>
    <scope>NUCLEOTIDE SEQUENCE</scope>
</reference>
<dbReference type="InterPro" id="IPR013786">
    <property type="entry name" value="AcylCoA_DH/ox_N"/>
</dbReference>
<name>A0A381VCT7_9ZZZZ</name>
<dbReference type="GO" id="GO:0050660">
    <property type="term" value="F:flavin adenine dinucleotide binding"/>
    <property type="evidence" value="ECO:0007669"/>
    <property type="project" value="InterPro"/>
</dbReference>
<dbReference type="PANTHER" id="PTHR43884">
    <property type="entry name" value="ACYL-COA DEHYDROGENASE"/>
    <property type="match status" value="1"/>
</dbReference>
<evidence type="ECO:0008006" key="5">
    <source>
        <dbReference type="Google" id="ProtNLM"/>
    </source>
</evidence>
<dbReference type="InterPro" id="IPR046373">
    <property type="entry name" value="Acyl-CoA_Oxase/DH_mid-dom_sf"/>
</dbReference>
<evidence type="ECO:0000259" key="2">
    <source>
        <dbReference type="Pfam" id="PF02771"/>
    </source>
</evidence>
<dbReference type="AlphaFoldDB" id="A0A381VCT7"/>
<feature type="non-terminal residue" evidence="4">
    <location>
        <position position="291"/>
    </location>
</feature>
<dbReference type="Gene3D" id="1.10.540.10">
    <property type="entry name" value="Acyl-CoA dehydrogenase/oxidase, N-terminal domain"/>
    <property type="match status" value="1"/>
</dbReference>
<evidence type="ECO:0000313" key="4">
    <source>
        <dbReference type="EMBL" id="SVA37954.1"/>
    </source>
</evidence>
<dbReference type="Gene3D" id="1.20.140.10">
    <property type="entry name" value="Butyryl-CoA Dehydrogenase, subunit A, domain 3"/>
    <property type="match status" value="1"/>
</dbReference>
<sequence length="291" mass="31810">MTQIDYIERAESVTPLVREYADLAEQQRYLPRPIAEAFASLGLYRIAAPLDCHGADTDPLTQMRVIEIVSEADGSAGWNLMIGIETFGLVAPALVSCPELIADPLTIMASSTAAVGRAERCDSGWNVSGQWQFVSGIHNAQVFGATVKLYENGETVDDRFHYAVVEEGHYEIIDTWNVSGLRGSGSHDVRIDNVTVENNRIVEPMGGLRDRSAQLRLPLGNRLAFNKVAVGLGIARAAIDAFVELATSKKPRFNSRSLRDRPSAQLAVAKAEARLRGARAAVFDQVEKNWS</sequence>
<gene>
    <name evidence="4" type="ORF">METZ01_LOCUS90808</name>
</gene>
<dbReference type="EMBL" id="UINC01008433">
    <property type="protein sequence ID" value="SVA37954.1"/>
    <property type="molecule type" value="Genomic_DNA"/>
</dbReference>
<dbReference type="InterPro" id="IPR009100">
    <property type="entry name" value="AcylCoA_DH/oxidase_NM_dom_sf"/>
</dbReference>
<dbReference type="SUPFAM" id="SSF56645">
    <property type="entry name" value="Acyl-CoA dehydrogenase NM domain-like"/>
    <property type="match status" value="1"/>
</dbReference>
<keyword evidence="1" id="KW-0560">Oxidoreductase</keyword>
<feature type="domain" description="Acyl-CoA dehydrogenase C-terminal" evidence="3">
    <location>
        <begin position="228"/>
        <end position="290"/>
    </location>
</feature>
<dbReference type="PANTHER" id="PTHR43884:SF25">
    <property type="entry name" value="ACYL-COA DEHYDROGENASE YDBM-RELATED"/>
    <property type="match status" value="1"/>
</dbReference>
<organism evidence="4">
    <name type="scientific">marine metagenome</name>
    <dbReference type="NCBI Taxonomy" id="408172"/>
    <lineage>
        <taxon>unclassified sequences</taxon>
        <taxon>metagenomes</taxon>
        <taxon>ecological metagenomes</taxon>
    </lineage>
</organism>
<evidence type="ECO:0000256" key="1">
    <source>
        <dbReference type="ARBA" id="ARBA00023002"/>
    </source>
</evidence>
<dbReference type="Pfam" id="PF08028">
    <property type="entry name" value="Acyl-CoA_dh_2"/>
    <property type="match status" value="1"/>
</dbReference>
<accession>A0A381VCT7</accession>
<dbReference type="Pfam" id="PF02771">
    <property type="entry name" value="Acyl-CoA_dh_N"/>
    <property type="match status" value="1"/>
</dbReference>
<proteinExistence type="predicted"/>
<dbReference type="InterPro" id="IPR013107">
    <property type="entry name" value="Acyl-CoA_DH_C"/>
</dbReference>